<gene>
    <name evidence="9" type="ORF">NX773_15645</name>
</gene>
<sequence>MIATVLDVLATNRTAWRRARNLSTAARSRQAVRRPGIVPGPLGWAAFAGVLLILAGAAVIAFHARLLWTVAQREQAPAALASLRTVLPGASFTVPDKAGVVTWQHDGAMLLVATGMQAQEPLRIDLCTQVLDLARPRLLPLRIGLSFNEAAVLAARNEAAGRPATLRNIVLADGLPHIEIGGRDARTGPLTLGWEGAARWVGDDGAAAQGNATFRQQGWLLLGEQHALHIYRRKNAACPQAGELVLQRYRPAAQPATSALVTVLPSNGPVVTARLAPGRYNVPHSPAPTVEDGTLFAELREHGLLRLRPDGMAELAPPDLAAWRALPARARVSGAAEWDGPPLDTDARRLLDHLYHRADGDYLREQVRVFNSERRLLAWRARALPGGASWLATAGGAALPTSASLPPSAARLFDRLPEGWGPWSRVAEPAQRNELALALPAAASAGQTLELMLAGRIVSVRGASVRSREGACTGRACPAADSVQKVVLDLEPGARIVTLVASPVDAAGLAEARYRHLDVVGGQLAWRALPPPQTSVHEASTNVTLADRNGVALWTGGEPSARAAQAGMAPLLGIRPGHVNSVAGMLARLPAASGEHSARLTLDVDVQVAAQSALECIGMRRGAWNGRACHGGKAIPSGRQAGLVLLDTETGEILAAAGAGMARVDAANWDEVRNFDAADPAASPLRLPALQHDGGRDRSPGSTFKIVSALGLELAAQRDARLDAVLGGLPLDSLDELARAKGFAFRTASATYPAQTRRAHITNFRDQGLARRAQDGKLGLEQALTYSLNTWFAWSAELSDPTLFGKPEGGLPDLQALDAGALRAVRPILDMAWRLGFGQALHLDGGLLPVGYRWSDWDALQTTPAGIDPVRSRHELRQMAIGLRMQATPLQMAVAAGAVGQGATIVPRLLAELDGHAASAAPGQPLGVRLDRIRAGMKGVIDRGTGAGAFRDARFDRLRPGLYGKTGTAPTGERDADGRELATVWFTGWLEPGSMPGQRHRLAFATFVSRSEATGGEHAAPIVAALLEALGRRTPAH</sequence>
<dbReference type="RefSeq" id="WP_258857251.1">
    <property type="nucleotide sequence ID" value="NZ_JANUGV010000004.1"/>
</dbReference>
<dbReference type="InterPro" id="IPR050515">
    <property type="entry name" value="Beta-lactam/transpept"/>
</dbReference>
<feature type="domain" description="Penicillin-binding protein transpeptidase" evidence="8">
    <location>
        <begin position="773"/>
        <end position="1028"/>
    </location>
</feature>
<dbReference type="PANTHER" id="PTHR30627:SF6">
    <property type="entry name" value="BETA-LACTAMASE YBXI-RELATED"/>
    <property type="match status" value="1"/>
</dbReference>
<keyword evidence="6" id="KW-0046">Antibiotic resistance</keyword>
<evidence type="ECO:0000256" key="3">
    <source>
        <dbReference type="ARBA" id="ARBA00012865"/>
    </source>
</evidence>
<name>A0ABT2BMH9_9BURK</name>
<evidence type="ECO:0000256" key="5">
    <source>
        <dbReference type="ARBA" id="ARBA00022801"/>
    </source>
</evidence>
<keyword evidence="5" id="KW-0378">Hydrolase</keyword>
<evidence type="ECO:0000259" key="8">
    <source>
        <dbReference type="Pfam" id="PF00905"/>
    </source>
</evidence>
<dbReference type="Gene3D" id="3.40.710.10">
    <property type="entry name" value="DD-peptidase/beta-lactamase superfamily"/>
    <property type="match status" value="1"/>
</dbReference>
<evidence type="ECO:0000313" key="10">
    <source>
        <dbReference type="Proteomes" id="UP001205861"/>
    </source>
</evidence>
<keyword evidence="4" id="KW-0732">Signal</keyword>
<evidence type="ECO:0000313" key="9">
    <source>
        <dbReference type="EMBL" id="MCS0609601.1"/>
    </source>
</evidence>
<dbReference type="Proteomes" id="UP001205861">
    <property type="component" value="Unassembled WGS sequence"/>
</dbReference>
<dbReference type="PANTHER" id="PTHR30627">
    <property type="entry name" value="PEPTIDOGLYCAN D,D-TRANSPEPTIDASE"/>
    <property type="match status" value="1"/>
</dbReference>
<protein>
    <recommendedName>
        <fullName evidence="3">beta-lactamase</fullName>
        <ecNumber evidence="3">3.5.2.6</ecNumber>
    </recommendedName>
</protein>
<feature type="transmembrane region" description="Helical" evidence="7">
    <location>
        <begin position="42"/>
        <end position="68"/>
    </location>
</feature>
<reference evidence="9 10" key="1">
    <citation type="submission" date="2022-08" db="EMBL/GenBank/DDBJ databases">
        <title>Reclassification of Massilia species as members of the genera Telluria, Duganella, Pseudoduganella, Mokoshia gen. nov. and Zemynaea gen. nov. using orthogonal and non-orthogonal genome-based approaches.</title>
        <authorList>
            <person name="Bowman J.P."/>
        </authorList>
    </citation>
    <scope>NUCLEOTIDE SEQUENCE [LARGE SCALE GENOMIC DNA]</scope>
    <source>
        <strain evidence="9 10">JCM 31607</strain>
    </source>
</reference>
<evidence type="ECO:0000256" key="6">
    <source>
        <dbReference type="ARBA" id="ARBA00023251"/>
    </source>
</evidence>
<dbReference type="Pfam" id="PF00905">
    <property type="entry name" value="Transpeptidase"/>
    <property type="match status" value="1"/>
</dbReference>
<keyword evidence="10" id="KW-1185">Reference proteome</keyword>
<dbReference type="InterPro" id="IPR001460">
    <property type="entry name" value="PCN-bd_Tpept"/>
</dbReference>
<evidence type="ECO:0000256" key="7">
    <source>
        <dbReference type="SAM" id="Phobius"/>
    </source>
</evidence>
<accession>A0ABT2BMH9</accession>
<organism evidence="9 10">
    <name type="scientific">Massilia solisilvae</name>
    <dbReference type="NCBI Taxonomy" id="1811225"/>
    <lineage>
        <taxon>Bacteria</taxon>
        <taxon>Pseudomonadati</taxon>
        <taxon>Pseudomonadota</taxon>
        <taxon>Betaproteobacteria</taxon>
        <taxon>Burkholderiales</taxon>
        <taxon>Oxalobacteraceae</taxon>
        <taxon>Telluria group</taxon>
        <taxon>Massilia</taxon>
    </lineage>
</organism>
<keyword evidence="7" id="KW-0812">Transmembrane</keyword>
<dbReference type="EMBL" id="JANUGV010000004">
    <property type="protein sequence ID" value="MCS0609601.1"/>
    <property type="molecule type" value="Genomic_DNA"/>
</dbReference>
<evidence type="ECO:0000256" key="2">
    <source>
        <dbReference type="ARBA" id="ARBA00007898"/>
    </source>
</evidence>
<keyword evidence="7" id="KW-1133">Transmembrane helix</keyword>
<evidence type="ECO:0000256" key="1">
    <source>
        <dbReference type="ARBA" id="ARBA00001526"/>
    </source>
</evidence>
<proteinExistence type="inferred from homology"/>
<comment type="similarity">
    <text evidence="2">Belongs to the class-D beta-lactamase family.</text>
</comment>
<dbReference type="InterPro" id="IPR012338">
    <property type="entry name" value="Beta-lactam/transpept-like"/>
</dbReference>
<dbReference type="SUPFAM" id="SSF56601">
    <property type="entry name" value="beta-lactamase/transpeptidase-like"/>
    <property type="match status" value="1"/>
</dbReference>
<dbReference type="EC" id="3.5.2.6" evidence="3"/>
<evidence type="ECO:0000256" key="4">
    <source>
        <dbReference type="ARBA" id="ARBA00022729"/>
    </source>
</evidence>
<comment type="caution">
    <text evidence="9">The sequence shown here is derived from an EMBL/GenBank/DDBJ whole genome shotgun (WGS) entry which is preliminary data.</text>
</comment>
<keyword evidence="7" id="KW-0472">Membrane</keyword>
<comment type="catalytic activity">
    <reaction evidence="1">
        <text>a beta-lactam + H2O = a substituted beta-amino acid</text>
        <dbReference type="Rhea" id="RHEA:20401"/>
        <dbReference type="ChEBI" id="CHEBI:15377"/>
        <dbReference type="ChEBI" id="CHEBI:35627"/>
        <dbReference type="ChEBI" id="CHEBI:140347"/>
        <dbReference type="EC" id="3.5.2.6"/>
    </reaction>
</comment>